<dbReference type="GO" id="GO:0046677">
    <property type="term" value="P:response to antibiotic"/>
    <property type="evidence" value="ECO:0007669"/>
    <property type="project" value="UniProtKB-UniRule"/>
</dbReference>
<protein>
    <recommendedName>
        <fullName evidence="6">Beta-lactamase</fullName>
        <ecNumber evidence="6">3.5.2.6</ecNumber>
    </recommendedName>
</protein>
<evidence type="ECO:0000259" key="9">
    <source>
        <dbReference type="Pfam" id="PF11954"/>
    </source>
</evidence>
<dbReference type="PROSITE" id="PS00336">
    <property type="entry name" value="BETA_LACTAMASE_C"/>
    <property type="match status" value="1"/>
</dbReference>
<sequence>MRYAFLLLFFCLQSLLCAQTDLSDEVVKNIQARIDNGYSPSIAIGVIDADGPRYYTFGTATIGGEAVDEHTIYEIGSISKTFTGILLAQMVKEGKMELDDPVKKYLPESVTMPMWGEQYITLGHLSDHTSSLTRLPDNMEPADRANPYADYTVEQMYHFLKNHQLRREIGSEYEYSNLAQGLLGHVLARSAAKSYEELMLEKIAKPLGLQETTITLNPSQREQLAPGHRMGRPVSNWDIPTLAGAGAIRSSLHDMLLYLSANLGLQKSDLYPAMQLSHQARHDKAGNNRVGLGWHITEGSEGDVIWHNGGTGGYRTFAGFVNESGKGVVVLTNSTKGADDIGFHLLNPGAELIEVKKSLAVTVKNAIEAEGAEDAWPTYMRIKKTDLKSYDLNENEINNLGYYYLESGNTPAAVAVFKINTDAFPESSNVYDSYGEALMKDGQNEAAIKNYQQSLKLNPANSNAVDMLAKMGAKPELEEVTVDKATLQTYVGTYQLQPGFNIVISREGPQLFGQATGQEKFALYAKSETEFYLKVVNAQVQFMVKDGKVESLTLFQGGQELNGKKVK</sequence>
<dbReference type="Gene3D" id="3.40.710.10">
    <property type="entry name" value="DD-peptidase/beta-lactamase superfamily"/>
    <property type="match status" value="1"/>
</dbReference>
<dbReference type="InterPro" id="IPR021860">
    <property type="entry name" value="Peptidase_S12_Pab87-rel_C"/>
</dbReference>
<comment type="caution">
    <text evidence="10">The sequence shown here is derived from an EMBL/GenBank/DDBJ whole genome shotgun (WGS) entry which is preliminary data.</text>
</comment>
<keyword evidence="5" id="KW-0802">TPR repeat</keyword>
<dbReference type="SUPFAM" id="SSF56601">
    <property type="entry name" value="beta-lactamase/transpeptidase-like"/>
    <property type="match status" value="1"/>
</dbReference>
<dbReference type="InterPro" id="IPR011990">
    <property type="entry name" value="TPR-like_helical_dom_sf"/>
</dbReference>
<comment type="catalytic activity">
    <reaction evidence="1 6">
        <text>a beta-lactam + H2O = a substituted beta-amino acid</text>
        <dbReference type="Rhea" id="RHEA:20401"/>
        <dbReference type="ChEBI" id="CHEBI:15377"/>
        <dbReference type="ChEBI" id="CHEBI:35627"/>
        <dbReference type="ChEBI" id="CHEBI:140347"/>
        <dbReference type="EC" id="3.5.2.6"/>
    </reaction>
</comment>
<dbReference type="InterPro" id="IPR012338">
    <property type="entry name" value="Beta-lactam/transpept-like"/>
</dbReference>
<evidence type="ECO:0000256" key="6">
    <source>
        <dbReference type="RuleBase" id="RU361140"/>
    </source>
</evidence>
<feature type="repeat" description="TPR" evidence="5">
    <location>
        <begin position="428"/>
        <end position="461"/>
    </location>
</feature>
<name>A0A2D0N7B0_FLAN2</name>
<dbReference type="PANTHER" id="PTHR46825">
    <property type="entry name" value="D-ALANYL-D-ALANINE-CARBOXYPEPTIDASE/ENDOPEPTIDASE AMPH"/>
    <property type="match status" value="1"/>
</dbReference>
<comment type="similarity">
    <text evidence="2 6">Belongs to the class-C beta-lactamase family.</text>
</comment>
<dbReference type="InterPro" id="IPR001586">
    <property type="entry name" value="Beta-lactam_class-C_AS"/>
</dbReference>
<dbReference type="Gene3D" id="1.25.40.10">
    <property type="entry name" value="Tetratricopeptide repeat domain"/>
    <property type="match status" value="1"/>
</dbReference>
<proteinExistence type="inferred from homology"/>
<evidence type="ECO:0000256" key="1">
    <source>
        <dbReference type="ARBA" id="ARBA00001526"/>
    </source>
</evidence>
<feature type="chain" id="PRO_5012542168" description="Beta-lactamase" evidence="7">
    <location>
        <begin position="19"/>
        <end position="567"/>
    </location>
</feature>
<dbReference type="PANTHER" id="PTHR46825:SF8">
    <property type="entry name" value="BETA-LACTAMASE-RELATED"/>
    <property type="match status" value="1"/>
</dbReference>
<evidence type="ECO:0000313" key="11">
    <source>
        <dbReference type="Proteomes" id="UP000223913"/>
    </source>
</evidence>
<dbReference type="InterPro" id="IPR050491">
    <property type="entry name" value="AmpC-like"/>
</dbReference>
<evidence type="ECO:0000256" key="5">
    <source>
        <dbReference type="PROSITE-ProRule" id="PRU00339"/>
    </source>
</evidence>
<evidence type="ECO:0000259" key="8">
    <source>
        <dbReference type="Pfam" id="PF00144"/>
    </source>
</evidence>
<dbReference type="OrthoDB" id="9793489at2"/>
<dbReference type="InterPro" id="IPR019734">
    <property type="entry name" value="TPR_rpt"/>
</dbReference>
<dbReference type="AlphaFoldDB" id="A0A2D0N7B0"/>
<feature type="domain" description="Peptidase S12 Pab87-related C-terminal" evidence="9">
    <location>
        <begin position="479"/>
        <end position="564"/>
    </location>
</feature>
<dbReference type="Pfam" id="PF11954">
    <property type="entry name" value="DUF3471"/>
    <property type="match status" value="1"/>
</dbReference>
<feature type="signal peptide" evidence="7">
    <location>
        <begin position="1"/>
        <end position="18"/>
    </location>
</feature>
<dbReference type="SUPFAM" id="SSF48452">
    <property type="entry name" value="TPR-like"/>
    <property type="match status" value="1"/>
</dbReference>
<dbReference type="Pfam" id="PF00144">
    <property type="entry name" value="Beta-lactamase"/>
    <property type="match status" value="1"/>
</dbReference>
<dbReference type="EC" id="3.5.2.6" evidence="6"/>
<keyword evidence="11" id="KW-1185">Reference proteome</keyword>
<evidence type="ECO:0000256" key="4">
    <source>
        <dbReference type="ARBA" id="ARBA00023251"/>
    </source>
</evidence>
<feature type="domain" description="Beta-lactamase-related" evidence="8">
    <location>
        <begin position="28"/>
        <end position="339"/>
    </location>
</feature>
<evidence type="ECO:0000256" key="2">
    <source>
        <dbReference type="ARBA" id="ARBA00007840"/>
    </source>
</evidence>
<evidence type="ECO:0000256" key="7">
    <source>
        <dbReference type="SAM" id="SignalP"/>
    </source>
</evidence>
<accession>A0A2D0N7B0</accession>
<evidence type="ECO:0000313" key="10">
    <source>
        <dbReference type="EMBL" id="PHN03653.1"/>
    </source>
</evidence>
<dbReference type="GO" id="GO:0008800">
    <property type="term" value="F:beta-lactamase activity"/>
    <property type="evidence" value="ECO:0007669"/>
    <property type="project" value="UniProtKB-UniRule"/>
</dbReference>
<dbReference type="EMBL" id="PDUD01000030">
    <property type="protein sequence ID" value="PHN03653.1"/>
    <property type="molecule type" value="Genomic_DNA"/>
</dbReference>
<evidence type="ECO:0000256" key="3">
    <source>
        <dbReference type="ARBA" id="ARBA00022801"/>
    </source>
</evidence>
<keyword evidence="4 6" id="KW-0046">Antibiotic resistance</keyword>
<dbReference type="PROSITE" id="PS50005">
    <property type="entry name" value="TPR"/>
    <property type="match status" value="1"/>
</dbReference>
<keyword evidence="3 6" id="KW-0378">Hydrolase</keyword>
<dbReference type="GO" id="GO:0030288">
    <property type="term" value="C:outer membrane-bounded periplasmic space"/>
    <property type="evidence" value="ECO:0007669"/>
    <property type="project" value="InterPro"/>
</dbReference>
<dbReference type="Proteomes" id="UP000223913">
    <property type="component" value="Unassembled WGS sequence"/>
</dbReference>
<reference evidence="10 11" key="1">
    <citation type="submission" date="2017-10" db="EMBL/GenBank/DDBJ databases">
        <title>The draft genome sequence of Lewinella nigricans NBRC 102662.</title>
        <authorList>
            <person name="Wang K."/>
        </authorList>
    </citation>
    <scope>NUCLEOTIDE SEQUENCE [LARGE SCALE GENOMIC DNA]</scope>
    <source>
        <strain evidence="10 11">NBRC 102662</strain>
    </source>
</reference>
<dbReference type="GO" id="GO:0017001">
    <property type="term" value="P:antibiotic catabolic process"/>
    <property type="evidence" value="ECO:0007669"/>
    <property type="project" value="InterPro"/>
</dbReference>
<gene>
    <name evidence="10" type="ORF">CRP01_25725</name>
</gene>
<dbReference type="InterPro" id="IPR001466">
    <property type="entry name" value="Beta-lactam-related"/>
</dbReference>
<dbReference type="RefSeq" id="WP_099152980.1">
    <property type="nucleotide sequence ID" value="NZ_PDUD01000030.1"/>
</dbReference>
<keyword evidence="7" id="KW-0732">Signal</keyword>
<organism evidence="10 11">
    <name type="scientific">Flavilitoribacter nigricans (strain ATCC 23147 / DSM 23189 / NBRC 102662 / NCIMB 1420 / SS-2)</name>
    <name type="common">Lewinella nigricans</name>
    <dbReference type="NCBI Taxonomy" id="1122177"/>
    <lineage>
        <taxon>Bacteria</taxon>
        <taxon>Pseudomonadati</taxon>
        <taxon>Bacteroidota</taxon>
        <taxon>Saprospiria</taxon>
        <taxon>Saprospirales</taxon>
        <taxon>Lewinellaceae</taxon>
        <taxon>Flavilitoribacter</taxon>
    </lineage>
</organism>